<dbReference type="EMBL" id="JAVLUS010000035">
    <property type="protein sequence ID" value="MDS1116791.1"/>
    <property type="molecule type" value="Genomic_DNA"/>
</dbReference>
<evidence type="ECO:0000259" key="8">
    <source>
        <dbReference type="Pfam" id="PF01435"/>
    </source>
</evidence>
<evidence type="ECO:0000256" key="1">
    <source>
        <dbReference type="ARBA" id="ARBA00022670"/>
    </source>
</evidence>
<evidence type="ECO:0000313" key="11">
    <source>
        <dbReference type="Proteomes" id="UP000183180"/>
    </source>
</evidence>
<dbReference type="Proteomes" id="UP001265083">
    <property type="component" value="Unassembled WGS sequence"/>
</dbReference>
<name>A0A1H2H4A9_9ACTN</name>
<evidence type="ECO:0000256" key="4">
    <source>
        <dbReference type="ARBA" id="ARBA00022833"/>
    </source>
</evidence>
<keyword evidence="7" id="KW-1133">Transmembrane helix</keyword>
<dbReference type="Proteomes" id="UP000183180">
    <property type="component" value="Unassembled WGS sequence"/>
</dbReference>
<dbReference type="EMBL" id="FNLM01000034">
    <property type="protein sequence ID" value="SDU26388.1"/>
    <property type="molecule type" value="Genomic_DNA"/>
</dbReference>
<keyword evidence="2" id="KW-0479">Metal-binding</keyword>
<keyword evidence="1 6" id="KW-0645">Protease</keyword>
<keyword evidence="4 6" id="KW-0862">Zinc</keyword>
<evidence type="ECO:0000313" key="12">
    <source>
        <dbReference type="Proteomes" id="UP001265083"/>
    </source>
</evidence>
<protein>
    <submittedName>
        <fullName evidence="9">M56 family metallopeptidase</fullName>
    </submittedName>
    <submittedName>
        <fullName evidence="10">Peptidase family M48</fullName>
    </submittedName>
</protein>
<feature type="transmembrane region" description="Helical" evidence="7">
    <location>
        <begin position="6"/>
        <end position="23"/>
    </location>
</feature>
<dbReference type="GO" id="GO:0046872">
    <property type="term" value="F:metal ion binding"/>
    <property type="evidence" value="ECO:0007669"/>
    <property type="project" value="UniProtKB-KW"/>
</dbReference>
<gene>
    <name evidence="9" type="ORF">RD149_23930</name>
    <name evidence="10" type="ORF">SAMN04488548_134253</name>
</gene>
<dbReference type="Pfam" id="PF01435">
    <property type="entry name" value="Peptidase_M48"/>
    <property type="match status" value="1"/>
</dbReference>
<dbReference type="PANTHER" id="PTHR34978:SF3">
    <property type="entry name" value="SLR0241 PROTEIN"/>
    <property type="match status" value="1"/>
</dbReference>
<dbReference type="GO" id="GO:0004222">
    <property type="term" value="F:metalloendopeptidase activity"/>
    <property type="evidence" value="ECO:0007669"/>
    <property type="project" value="InterPro"/>
</dbReference>
<comment type="cofactor">
    <cofactor evidence="6">
        <name>Zn(2+)</name>
        <dbReference type="ChEBI" id="CHEBI:29105"/>
    </cofactor>
    <text evidence="6">Binds 1 zinc ion per subunit.</text>
</comment>
<reference evidence="9 12" key="2">
    <citation type="submission" date="2023-08" db="EMBL/GenBank/DDBJ databases">
        <title>Bioegradation of LLDPE and BLDPE plastic by marine bacteria from coast plastic debris.</title>
        <authorList>
            <person name="Rong Z."/>
        </authorList>
    </citation>
    <scope>NUCLEOTIDE SEQUENCE [LARGE SCALE GENOMIC DNA]</scope>
    <source>
        <strain evidence="9 12">Z-2</strain>
    </source>
</reference>
<keyword evidence="3 6" id="KW-0378">Hydrolase</keyword>
<evidence type="ECO:0000256" key="6">
    <source>
        <dbReference type="RuleBase" id="RU003983"/>
    </source>
</evidence>
<dbReference type="RefSeq" id="WP_074848797.1">
    <property type="nucleotide sequence ID" value="NZ_FNLM01000034.1"/>
</dbReference>
<accession>A0A1H2H4A9</accession>
<feature type="domain" description="Peptidase M48" evidence="8">
    <location>
        <begin position="142"/>
        <end position="203"/>
    </location>
</feature>
<dbReference type="AlphaFoldDB" id="A0A1H2H4A9"/>
<dbReference type="InterPro" id="IPR001915">
    <property type="entry name" value="Peptidase_M48"/>
</dbReference>
<evidence type="ECO:0000256" key="3">
    <source>
        <dbReference type="ARBA" id="ARBA00022801"/>
    </source>
</evidence>
<comment type="similarity">
    <text evidence="6">Belongs to the peptidase M48 family.</text>
</comment>
<reference evidence="10 11" key="1">
    <citation type="submission" date="2016-10" db="EMBL/GenBank/DDBJ databases">
        <authorList>
            <person name="de Groot N.N."/>
        </authorList>
    </citation>
    <scope>NUCLEOTIDE SEQUENCE [LARGE SCALE GENOMIC DNA]</scope>
    <source>
        <strain evidence="10 11">DSM 44215</strain>
    </source>
</reference>
<evidence type="ECO:0000313" key="10">
    <source>
        <dbReference type="EMBL" id="SDU26388.1"/>
    </source>
</evidence>
<dbReference type="OrthoDB" id="9785340at2"/>
<keyword evidence="5 6" id="KW-0482">Metalloprotease</keyword>
<keyword evidence="12" id="KW-1185">Reference proteome</keyword>
<dbReference type="CDD" id="cd07326">
    <property type="entry name" value="M56_BlaR1_MecR1_like"/>
    <property type="match status" value="1"/>
</dbReference>
<dbReference type="GO" id="GO:0006508">
    <property type="term" value="P:proteolysis"/>
    <property type="evidence" value="ECO:0007669"/>
    <property type="project" value="UniProtKB-KW"/>
</dbReference>
<feature type="transmembrane region" description="Helical" evidence="7">
    <location>
        <begin position="87"/>
        <end position="109"/>
    </location>
</feature>
<dbReference type="Gene3D" id="3.30.2010.10">
    <property type="entry name" value="Metalloproteases ('zincins'), catalytic domain"/>
    <property type="match status" value="1"/>
</dbReference>
<organism evidence="10 11">
    <name type="scientific">Gordonia westfalica</name>
    <dbReference type="NCBI Taxonomy" id="158898"/>
    <lineage>
        <taxon>Bacteria</taxon>
        <taxon>Bacillati</taxon>
        <taxon>Actinomycetota</taxon>
        <taxon>Actinomycetes</taxon>
        <taxon>Mycobacteriales</taxon>
        <taxon>Gordoniaceae</taxon>
        <taxon>Gordonia</taxon>
    </lineage>
</organism>
<sequence>MSAAVVLVVAAGVLGWLWPRWMVRVQGRIDARWVLVAWPAAQVVFALLWVGAVVTLAVPGHFGIHSLSEVVSCLRVLSHGASPRVEAISGGVLAVVTVAAIVRAVTIAVRSAVRMRGAREEYLQSLRLVGARSERYPDVWWLADGRPMAFCLPGKDAGIAATTGLQAALSGEELDAVVAHERAHRRQRHHTVVLAARALGRAFPLIPLFSRAGREVAGLVEQAADARAAQLVGARAVCSALGTLARSGPVAGPVGVLSISDSSSVGPRLSRLDSGHRCRSRRNHVGAAAAVAGVVAVPTTLAVSGVVSAMVIAMCV</sequence>
<evidence type="ECO:0000256" key="7">
    <source>
        <dbReference type="SAM" id="Phobius"/>
    </source>
</evidence>
<keyword evidence="7" id="KW-0812">Transmembrane</keyword>
<evidence type="ECO:0000256" key="5">
    <source>
        <dbReference type="ARBA" id="ARBA00023049"/>
    </source>
</evidence>
<dbReference type="InterPro" id="IPR052173">
    <property type="entry name" value="Beta-lactam_resp_regulator"/>
</dbReference>
<keyword evidence="7" id="KW-0472">Membrane</keyword>
<feature type="transmembrane region" description="Helical" evidence="7">
    <location>
        <begin position="35"/>
        <end position="58"/>
    </location>
</feature>
<evidence type="ECO:0000256" key="2">
    <source>
        <dbReference type="ARBA" id="ARBA00022723"/>
    </source>
</evidence>
<dbReference type="STRING" id="158898.SAMN04488548_134253"/>
<feature type="transmembrane region" description="Helical" evidence="7">
    <location>
        <begin position="287"/>
        <end position="313"/>
    </location>
</feature>
<proteinExistence type="inferred from homology"/>
<dbReference type="PANTHER" id="PTHR34978">
    <property type="entry name" value="POSSIBLE SENSOR-TRANSDUCER PROTEIN BLAR"/>
    <property type="match status" value="1"/>
</dbReference>
<evidence type="ECO:0000313" key="9">
    <source>
        <dbReference type="EMBL" id="MDS1116791.1"/>
    </source>
</evidence>